<protein>
    <submittedName>
        <fullName evidence="3">Uncharacterized protein</fullName>
    </submittedName>
</protein>
<name>A0A6J5RLJ0_9CAUD</name>
<evidence type="ECO:0000313" key="2">
    <source>
        <dbReference type="EMBL" id="CAB4170911.1"/>
    </source>
</evidence>
<dbReference type="EMBL" id="LR796859">
    <property type="protein sequence ID" value="CAB4170911.1"/>
    <property type="molecule type" value="Genomic_DNA"/>
</dbReference>
<evidence type="ECO:0000313" key="3">
    <source>
        <dbReference type="EMBL" id="CAB4198263.1"/>
    </source>
</evidence>
<evidence type="ECO:0000313" key="1">
    <source>
        <dbReference type="EMBL" id="CAB4155041.1"/>
    </source>
</evidence>
<reference evidence="3" key="1">
    <citation type="submission" date="2020-05" db="EMBL/GenBank/DDBJ databases">
        <authorList>
            <person name="Chiriac C."/>
            <person name="Salcher M."/>
            <person name="Ghai R."/>
            <person name="Kavagutti S V."/>
        </authorList>
    </citation>
    <scope>NUCLEOTIDE SEQUENCE</scope>
</reference>
<proteinExistence type="predicted"/>
<dbReference type="EMBL" id="LR796625">
    <property type="protein sequence ID" value="CAB4155041.1"/>
    <property type="molecule type" value="Genomic_DNA"/>
</dbReference>
<dbReference type="EMBL" id="LR797270">
    <property type="protein sequence ID" value="CAB4198263.1"/>
    <property type="molecule type" value="Genomic_DNA"/>
</dbReference>
<gene>
    <name evidence="3" type="ORF">UFOVP1307_61</name>
    <name evidence="1" type="ORF">UFOVP651_62</name>
    <name evidence="2" type="ORF">UFOVP902_141</name>
</gene>
<organism evidence="3">
    <name type="scientific">uncultured Caudovirales phage</name>
    <dbReference type="NCBI Taxonomy" id="2100421"/>
    <lineage>
        <taxon>Viruses</taxon>
        <taxon>Duplodnaviria</taxon>
        <taxon>Heunggongvirae</taxon>
        <taxon>Uroviricota</taxon>
        <taxon>Caudoviricetes</taxon>
        <taxon>Peduoviridae</taxon>
        <taxon>Maltschvirus</taxon>
        <taxon>Maltschvirus maltsch</taxon>
    </lineage>
</organism>
<accession>A0A6J5RLJ0</accession>
<sequence>MMTIYHLNKARLQAHRFANPQTALGNTPKTGTFTGYWNKSGRCWHGRFDQGNMVGLWTYFHPTTQEPQTEFYCNL</sequence>